<proteinExistence type="predicted"/>
<dbReference type="InterPro" id="IPR013341">
    <property type="entry name" value="Mandelate_racemase_N_dom"/>
</dbReference>
<evidence type="ECO:0000259" key="2">
    <source>
        <dbReference type="SMART" id="SM00922"/>
    </source>
</evidence>
<dbReference type="SUPFAM" id="SSF51604">
    <property type="entry name" value="Enolase C-terminal domain-like"/>
    <property type="match status" value="1"/>
</dbReference>
<dbReference type="InterPro" id="IPR036849">
    <property type="entry name" value="Enolase-like_C_sf"/>
</dbReference>
<feature type="non-terminal residue" evidence="3">
    <location>
        <position position="357"/>
    </location>
</feature>
<dbReference type="Gene3D" id="3.30.390.10">
    <property type="entry name" value="Enolase-like, N-terminal domain"/>
    <property type="match status" value="1"/>
</dbReference>
<dbReference type="GO" id="GO:0016829">
    <property type="term" value="F:lyase activity"/>
    <property type="evidence" value="ECO:0007669"/>
    <property type="project" value="UniProtKB-KW"/>
</dbReference>
<protein>
    <recommendedName>
        <fullName evidence="2">Mandelate racemase/muconate lactonizing enzyme C-terminal domain-containing protein</fullName>
    </recommendedName>
</protein>
<dbReference type="Pfam" id="PF02746">
    <property type="entry name" value="MR_MLE_N"/>
    <property type="match status" value="1"/>
</dbReference>
<evidence type="ECO:0000256" key="1">
    <source>
        <dbReference type="ARBA" id="ARBA00023239"/>
    </source>
</evidence>
<accession>A0A381UL27</accession>
<dbReference type="CDD" id="cd03316">
    <property type="entry name" value="MR_like"/>
    <property type="match status" value="1"/>
</dbReference>
<name>A0A381UL27_9ZZZZ</name>
<dbReference type="SMART" id="SM00922">
    <property type="entry name" value="MR_MLE"/>
    <property type="match status" value="1"/>
</dbReference>
<organism evidence="3">
    <name type="scientific">marine metagenome</name>
    <dbReference type="NCBI Taxonomy" id="408172"/>
    <lineage>
        <taxon>unclassified sequences</taxon>
        <taxon>metagenomes</taxon>
        <taxon>ecological metagenomes</taxon>
    </lineage>
</organism>
<dbReference type="Gene3D" id="3.20.20.120">
    <property type="entry name" value="Enolase-like C-terminal domain"/>
    <property type="match status" value="1"/>
</dbReference>
<dbReference type="InterPro" id="IPR013342">
    <property type="entry name" value="Mandelate_racemase_C"/>
</dbReference>
<dbReference type="Pfam" id="PF13378">
    <property type="entry name" value="MR_MLE_C"/>
    <property type="match status" value="1"/>
</dbReference>
<dbReference type="SFLD" id="SFLDS00001">
    <property type="entry name" value="Enolase"/>
    <property type="match status" value="1"/>
</dbReference>
<dbReference type="NCBIfam" id="NF010624">
    <property type="entry name" value="PRK14017.1"/>
    <property type="match status" value="1"/>
</dbReference>
<dbReference type="AlphaFoldDB" id="A0A381UL27"/>
<dbReference type="EMBL" id="UINC01006661">
    <property type="protein sequence ID" value="SVA28886.1"/>
    <property type="molecule type" value="Genomic_DNA"/>
</dbReference>
<dbReference type="InterPro" id="IPR034593">
    <property type="entry name" value="DgoD-like"/>
</dbReference>
<dbReference type="PROSITE" id="PS00908">
    <property type="entry name" value="MR_MLE_1"/>
    <property type="match status" value="1"/>
</dbReference>
<dbReference type="InterPro" id="IPR018110">
    <property type="entry name" value="Mandel_Rmase/mucon_lact_enz_CS"/>
</dbReference>
<dbReference type="InterPro" id="IPR029017">
    <property type="entry name" value="Enolase-like_N"/>
</dbReference>
<dbReference type="SFLD" id="SFLDG00179">
    <property type="entry name" value="mandelate_racemase"/>
    <property type="match status" value="1"/>
</dbReference>
<dbReference type="InterPro" id="IPR029065">
    <property type="entry name" value="Enolase_C-like"/>
</dbReference>
<dbReference type="SUPFAM" id="SSF54826">
    <property type="entry name" value="Enolase N-terminal domain-like"/>
    <property type="match status" value="1"/>
</dbReference>
<dbReference type="PANTHER" id="PTHR48080:SF2">
    <property type="entry name" value="D-GALACTONATE DEHYDRATASE"/>
    <property type="match status" value="1"/>
</dbReference>
<feature type="domain" description="Mandelate racemase/muconate lactonizing enzyme C-terminal" evidence="2">
    <location>
        <begin position="134"/>
        <end position="239"/>
    </location>
</feature>
<dbReference type="GO" id="GO:0009063">
    <property type="term" value="P:amino acid catabolic process"/>
    <property type="evidence" value="ECO:0007669"/>
    <property type="project" value="InterPro"/>
</dbReference>
<gene>
    <name evidence="3" type="ORF">METZ01_LOCUS81740</name>
</gene>
<dbReference type="PANTHER" id="PTHR48080">
    <property type="entry name" value="D-GALACTONATE DEHYDRATASE-RELATED"/>
    <property type="match status" value="1"/>
</dbReference>
<keyword evidence="1" id="KW-0456">Lyase</keyword>
<evidence type="ECO:0000313" key="3">
    <source>
        <dbReference type="EMBL" id="SVA28886.1"/>
    </source>
</evidence>
<reference evidence="3" key="1">
    <citation type="submission" date="2018-05" db="EMBL/GenBank/DDBJ databases">
        <authorList>
            <person name="Lanie J.A."/>
            <person name="Ng W.-L."/>
            <person name="Kazmierczak K.M."/>
            <person name="Andrzejewski T.M."/>
            <person name="Davidsen T.M."/>
            <person name="Wayne K.J."/>
            <person name="Tettelin H."/>
            <person name="Glass J.I."/>
            <person name="Rusch D."/>
            <person name="Podicherti R."/>
            <person name="Tsui H.-C.T."/>
            <person name="Winkler M.E."/>
        </authorList>
    </citation>
    <scope>NUCLEOTIDE SEQUENCE</scope>
</reference>
<sequence length="357" mass="39326">MKITSVKAIPASHSTTRVGIKTSRNYVFVKIETDEGITGWGEATCGPLSVATMVDEFGRVILGKDPMEIEKHWQTLYHHFHVRGGIVQMSAISGIEIALWDIKGKALGVPVYELLGGKIRDKIWTYGRWDGTTPELAVQNAMDHVDKGLTALKGDPFEHRGIFIDRDSEELAVAKMKAVREAVGNDVELFVEVHGRLAPSDAIRIGNRLEEFRPFFYEEPVPPQNLEALKKVADNVNIPIATGERLLTKFDYADLLPLHAVDLIQPDVVQAGGILELKKIAAMAEAYYVGFQPHNPYGPFCTIAALHLDACTPNFLIQEGGIHPWFQDATVGDFPQQEDGYFGVPPGPGLGVAMNED</sequence>